<evidence type="ECO:0000259" key="1">
    <source>
        <dbReference type="SMART" id="SM00849"/>
    </source>
</evidence>
<protein>
    <submittedName>
        <fullName evidence="2">MBL fold metallo-hydrolase</fullName>
    </submittedName>
</protein>
<evidence type="ECO:0000313" key="3">
    <source>
        <dbReference type="Proteomes" id="UP000288843"/>
    </source>
</evidence>
<dbReference type="GO" id="GO:0016787">
    <property type="term" value="F:hydrolase activity"/>
    <property type="evidence" value="ECO:0007669"/>
    <property type="project" value="UniProtKB-KW"/>
</dbReference>
<dbReference type="InterPro" id="IPR001279">
    <property type="entry name" value="Metallo-B-lactamas"/>
</dbReference>
<gene>
    <name evidence="2" type="ORF">DN603_27750</name>
</gene>
<dbReference type="EMBL" id="QKOX01000047">
    <property type="protein sequence ID" value="RWT15414.1"/>
    <property type="molecule type" value="Genomic_DNA"/>
</dbReference>
<reference evidence="2 3" key="1">
    <citation type="submission" date="2018-06" db="EMBL/GenBank/DDBJ databases">
        <title>Carbapenemase-producing Enterobacteriaceae present in wastewater treatment plant effluent and nearby surface waters in the US.</title>
        <authorList>
            <person name="Mathys D.A."/>
            <person name="Mollenkopf D.F."/>
            <person name="Feicht S.M."/>
            <person name="Adams R.J."/>
            <person name="Albers A.L."/>
            <person name="Stuever D.M."/>
            <person name="Daniels J.B."/>
            <person name="Wittum T.E."/>
        </authorList>
    </citation>
    <scope>NUCLEOTIDE SEQUENCE [LARGE SCALE GENOMIC DNA]</scope>
    <source>
        <strain evidence="2 3">GEO_47_Down_B</strain>
    </source>
</reference>
<dbReference type="PANTHER" id="PTHR36839:SF1">
    <property type="entry name" value="METALLO-BETA-LACTAMASE FAMILY PROTEIN (AFU_ORTHOLOGUE AFUA_5G12770)"/>
    <property type="match status" value="1"/>
</dbReference>
<dbReference type="PANTHER" id="PTHR36839">
    <property type="entry name" value="METALLO-BETA-LACTAMASE FAMILY PROTEIN (AFU_ORTHOLOGUE AFUA_5G12770)"/>
    <property type="match status" value="1"/>
</dbReference>
<feature type="domain" description="Metallo-beta-lactamase" evidence="1">
    <location>
        <begin position="72"/>
        <end position="233"/>
    </location>
</feature>
<dbReference type="AlphaFoldDB" id="A0A443VET2"/>
<comment type="caution">
    <text evidence="2">The sequence shown here is derived from an EMBL/GenBank/DDBJ whole genome shotgun (WGS) entry which is preliminary data.</text>
</comment>
<dbReference type="Gene3D" id="3.60.15.10">
    <property type="entry name" value="Ribonuclease Z/Hydroxyacylglutathione hydrolase-like"/>
    <property type="match status" value="1"/>
</dbReference>
<proteinExistence type="predicted"/>
<accession>A0A443VET2</accession>
<dbReference type="InterPro" id="IPR036866">
    <property type="entry name" value="RibonucZ/Hydroxyglut_hydro"/>
</dbReference>
<dbReference type="Proteomes" id="UP000288843">
    <property type="component" value="Unassembled WGS sequence"/>
</dbReference>
<dbReference type="SMART" id="SM00849">
    <property type="entry name" value="Lactamase_B"/>
    <property type="match status" value="1"/>
</dbReference>
<name>A0A443VET2_RAOPL</name>
<sequence length="264" mass="29603">MIKLCETCGTSYEETRATILRCKICDDERQYVPVSGQAWIAFDDLISRHTNAWQQHDHALFSLKTVPRFAINQRAFLLRTPQGNILWDCIANLDAATRALITALGGIDAIAISHPHYYTTMQDWAAAFDAPVYLHASDSEWIVRHSPAIRLWQGDALELWPSVQLLRLGGHFAGGTVLHWREGDGTLLVGDILQVTPGADAVSFMWSYPNMLPLPAPVIESIMQRLAGVRFSRLYGAFEGQDMPKNAHERVQRSAEKYLACLRG</sequence>
<dbReference type="SUPFAM" id="SSF56281">
    <property type="entry name" value="Metallo-hydrolase/oxidoreductase"/>
    <property type="match status" value="1"/>
</dbReference>
<organism evidence="2 3">
    <name type="scientific">Raoultella planticola</name>
    <name type="common">Klebsiella planticola</name>
    <dbReference type="NCBI Taxonomy" id="575"/>
    <lineage>
        <taxon>Bacteria</taxon>
        <taxon>Pseudomonadati</taxon>
        <taxon>Pseudomonadota</taxon>
        <taxon>Gammaproteobacteria</taxon>
        <taxon>Enterobacterales</taxon>
        <taxon>Enterobacteriaceae</taxon>
        <taxon>Klebsiella/Raoultella group</taxon>
        <taxon>Raoultella</taxon>
    </lineage>
</organism>
<keyword evidence="2" id="KW-0378">Hydrolase</keyword>
<dbReference type="RefSeq" id="WP_128320328.1">
    <property type="nucleotide sequence ID" value="NZ_JAFLQU010000001.1"/>
</dbReference>
<evidence type="ECO:0000313" key="2">
    <source>
        <dbReference type="EMBL" id="RWT15414.1"/>
    </source>
</evidence>